<dbReference type="CDD" id="cd00429">
    <property type="entry name" value="RPE"/>
    <property type="match status" value="1"/>
</dbReference>
<comment type="cofactor">
    <cofactor evidence="5">
        <name>Fe(2+)</name>
        <dbReference type="ChEBI" id="CHEBI:29033"/>
    </cofactor>
</comment>
<evidence type="ECO:0000256" key="1">
    <source>
        <dbReference type="ARBA" id="ARBA00001782"/>
    </source>
</evidence>
<dbReference type="EMBL" id="QXIS01000017">
    <property type="protein sequence ID" value="RIE06276.1"/>
    <property type="molecule type" value="Genomic_DNA"/>
</dbReference>
<comment type="subunit">
    <text evidence="7">Homodimer.</text>
</comment>
<evidence type="ECO:0000256" key="8">
    <source>
        <dbReference type="ARBA" id="ARBA00013188"/>
    </source>
</evidence>
<evidence type="ECO:0000256" key="7">
    <source>
        <dbReference type="ARBA" id="ARBA00011738"/>
    </source>
</evidence>
<comment type="cofactor">
    <cofactor evidence="3">
        <name>Co(2+)</name>
        <dbReference type="ChEBI" id="CHEBI:48828"/>
    </cofactor>
</comment>
<evidence type="ECO:0000256" key="14">
    <source>
        <dbReference type="ARBA" id="ARBA00023277"/>
    </source>
</evidence>
<evidence type="ECO:0000256" key="9">
    <source>
        <dbReference type="ARBA" id="ARBA00022723"/>
    </source>
</evidence>
<organism evidence="16 17">
    <name type="scientific">Candidatus Cryosericum terrychapinii</name>
    <dbReference type="NCBI Taxonomy" id="2290919"/>
    <lineage>
        <taxon>Bacteria</taxon>
        <taxon>Pseudomonadati</taxon>
        <taxon>Caldisericota/Cryosericota group</taxon>
        <taxon>Candidatus Cryosericota</taxon>
        <taxon>Candidatus Cryosericia</taxon>
        <taxon>Candidatus Cryosericales</taxon>
        <taxon>Candidatus Cryosericaceae</taxon>
        <taxon>Candidatus Cryosericum</taxon>
    </lineage>
</organism>
<dbReference type="RefSeq" id="WP_119088925.1">
    <property type="nucleotide sequence ID" value="NZ_QXIS01000017.1"/>
</dbReference>
<proteinExistence type="inferred from homology"/>
<keyword evidence="13 16" id="KW-0413">Isomerase</keyword>
<evidence type="ECO:0000256" key="6">
    <source>
        <dbReference type="ARBA" id="ARBA00009541"/>
    </source>
</evidence>
<dbReference type="InterPro" id="IPR026019">
    <property type="entry name" value="Ribul_P_3_epim"/>
</dbReference>
<dbReference type="SUPFAM" id="SSF51366">
    <property type="entry name" value="Ribulose-phoshate binding barrel"/>
    <property type="match status" value="1"/>
</dbReference>
<dbReference type="NCBIfam" id="TIGR01163">
    <property type="entry name" value="rpe"/>
    <property type="match status" value="1"/>
</dbReference>
<dbReference type="GO" id="GO:0006098">
    <property type="term" value="P:pentose-phosphate shunt"/>
    <property type="evidence" value="ECO:0007669"/>
    <property type="project" value="UniProtKB-UniRule"/>
</dbReference>
<evidence type="ECO:0000256" key="10">
    <source>
        <dbReference type="ARBA" id="ARBA00022833"/>
    </source>
</evidence>
<sequence length="220" mass="23095">MIEQPRVNVSISVLGTDFTELGYALERIRLSGADSVHLDIMDGRFVPNISFGSSIASDIVRASGLPCCAHLMVQHPEDAFDAFVGAGVAELLFHVEATRFPFRALQLLKGAGIRRGVAVNPATQVESVVPFLDNVDTVLLMSVEPGFGGQSFFPGTLAKVRALRSAADRAGTPLRIAVDGGVDASNSAALRDAGADELVAGTAFFRAADPAAFVRLLKGA</sequence>
<dbReference type="PANTHER" id="PTHR11749">
    <property type="entry name" value="RIBULOSE-5-PHOSPHATE-3-EPIMERASE"/>
    <property type="match status" value="1"/>
</dbReference>
<evidence type="ECO:0000256" key="15">
    <source>
        <dbReference type="NCBIfam" id="TIGR01163"/>
    </source>
</evidence>
<keyword evidence="11" id="KW-0408">Iron</keyword>
<dbReference type="Proteomes" id="UP000266328">
    <property type="component" value="Unassembled WGS sequence"/>
</dbReference>
<keyword evidence="14" id="KW-0119">Carbohydrate metabolism</keyword>
<dbReference type="GO" id="GO:0046872">
    <property type="term" value="F:metal ion binding"/>
    <property type="evidence" value="ECO:0007669"/>
    <property type="project" value="UniProtKB-KW"/>
</dbReference>
<dbReference type="PROSITE" id="PS01085">
    <property type="entry name" value="RIBUL_P_3_EPIMER_1"/>
    <property type="match status" value="1"/>
</dbReference>
<keyword evidence="9" id="KW-0479">Metal-binding</keyword>
<dbReference type="FunFam" id="3.20.20.70:FF:000191">
    <property type="entry name" value="ribulose-phosphate 3-epimerase isoform X2"/>
    <property type="match status" value="1"/>
</dbReference>
<comment type="cofactor">
    <cofactor evidence="4">
        <name>Zn(2+)</name>
        <dbReference type="ChEBI" id="CHEBI:29105"/>
    </cofactor>
</comment>
<dbReference type="InterPro" id="IPR000056">
    <property type="entry name" value="Ribul_P_3_epim-like"/>
</dbReference>
<keyword evidence="12" id="KW-0464">Manganese</keyword>
<dbReference type="OrthoDB" id="1645589at2"/>
<evidence type="ECO:0000313" key="16">
    <source>
        <dbReference type="EMBL" id="RIE06276.1"/>
    </source>
</evidence>
<dbReference type="Pfam" id="PF00834">
    <property type="entry name" value="Ribul_P_3_epim"/>
    <property type="match status" value="1"/>
</dbReference>
<gene>
    <name evidence="16" type="primary">rpe</name>
    <name evidence="16" type="ORF">SMC7_03155</name>
</gene>
<dbReference type="EC" id="5.1.3.1" evidence="8 15"/>
<keyword evidence="17" id="KW-1185">Reference proteome</keyword>
<evidence type="ECO:0000256" key="2">
    <source>
        <dbReference type="ARBA" id="ARBA00001936"/>
    </source>
</evidence>
<evidence type="ECO:0000256" key="12">
    <source>
        <dbReference type="ARBA" id="ARBA00023211"/>
    </source>
</evidence>
<dbReference type="PROSITE" id="PS01086">
    <property type="entry name" value="RIBUL_P_3_EPIMER_2"/>
    <property type="match status" value="1"/>
</dbReference>
<evidence type="ECO:0000256" key="5">
    <source>
        <dbReference type="ARBA" id="ARBA00001954"/>
    </source>
</evidence>
<comment type="similarity">
    <text evidence="6">Belongs to the ribulose-phosphate 3-epimerase family.</text>
</comment>
<reference evidence="16 17" key="1">
    <citation type="submission" date="2018-09" db="EMBL/GenBank/DDBJ databases">
        <title>Discovery and Ecogenomic Context for Candidatus Cryosericales, a Global Caldiserica Order Active in Thawing Permafrost.</title>
        <authorList>
            <person name="Martinez M.A."/>
            <person name="Woodcroft B.J."/>
            <person name="Ignacio Espinoza J.C."/>
            <person name="Zayed A."/>
            <person name="Singleton C.M."/>
            <person name="Boyd J."/>
            <person name="Li Y.-F."/>
            <person name="Purvine S."/>
            <person name="Maughan H."/>
            <person name="Hodgkins S.B."/>
            <person name="Anderson D."/>
            <person name="Sederholm M."/>
            <person name="Temperton B."/>
            <person name="Saleska S.R."/>
            <person name="Tyson G.W."/>
            <person name="Rich V.I."/>
        </authorList>
    </citation>
    <scope>NUCLEOTIDE SEQUENCE [LARGE SCALE GENOMIC DNA]</scope>
    <source>
        <strain evidence="16 17">SMC7</strain>
    </source>
</reference>
<dbReference type="InterPro" id="IPR011060">
    <property type="entry name" value="RibuloseP-bd_barrel"/>
</dbReference>
<evidence type="ECO:0000256" key="13">
    <source>
        <dbReference type="ARBA" id="ARBA00023235"/>
    </source>
</evidence>
<evidence type="ECO:0000256" key="4">
    <source>
        <dbReference type="ARBA" id="ARBA00001947"/>
    </source>
</evidence>
<comment type="caution">
    <text evidence="16">The sequence shown here is derived from an EMBL/GenBank/DDBJ whole genome shotgun (WGS) entry which is preliminary data.</text>
</comment>
<comment type="catalytic activity">
    <reaction evidence="1">
        <text>D-ribulose 5-phosphate = D-xylulose 5-phosphate</text>
        <dbReference type="Rhea" id="RHEA:13677"/>
        <dbReference type="ChEBI" id="CHEBI:57737"/>
        <dbReference type="ChEBI" id="CHEBI:58121"/>
        <dbReference type="EC" id="5.1.3.1"/>
    </reaction>
</comment>
<comment type="cofactor">
    <cofactor evidence="2">
        <name>Mn(2+)</name>
        <dbReference type="ChEBI" id="CHEBI:29035"/>
    </cofactor>
</comment>
<evidence type="ECO:0000256" key="3">
    <source>
        <dbReference type="ARBA" id="ARBA00001941"/>
    </source>
</evidence>
<name>A0A398CS81_9BACT</name>
<dbReference type="GO" id="GO:0004750">
    <property type="term" value="F:D-ribulose-phosphate 3-epimerase activity"/>
    <property type="evidence" value="ECO:0007669"/>
    <property type="project" value="UniProtKB-UniRule"/>
</dbReference>
<evidence type="ECO:0000313" key="17">
    <source>
        <dbReference type="Proteomes" id="UP000266328"/>
    </source>
</evidence>
<dbReference type="GO" id="GO:0005975">
    <property type="term" value="P:carbohydrate metabolic process"/>
    <property type="evidence" value="ECO:0007669"/>
    <property type="project" value="InterPro"/>
</dbReference>
<keyword evidence="10" id="KW-0862">Zinc</keyword>
<evidence type="ECO:0000256" key="11">
    <source>
        <dbReference type="ARBA" id="ARBA00023004"/>
    </source>
</evidence>
<dbReference type="Gene3D" id="3.20.20.70">
    <property type="entry name" value="Aldolase class I"/>
    <property type="match status" value="1"/>
</dbReference>
<dbReference type="AlphaFoldDB" id="A0A398CS81"/>
<dbReference type="InterPro" id="IPR013785">
    <property type="entry name" value="Aldolase_TIM"/>
</dbReference>
<accession>A0A398CS81</accession>
<protein>
    <recommendedName>
        <fullName evidence="8 15">Ribulose-phosphate 3-epimerase</fullName>
        <ecNumber evidence="8 15">5.1.3.1</ecNumber>
    </recommendedName>
</protein>
<dbReference type="NCBIfam" id="NF004076">
    <property type="entry name" value="PRK05581.1-4"/>
    <property type="match status" value="1"/>
</dbReference>